<dbReference type="Proteomes" id="UP000799291">
    <property type="component" value="Unassembled WGS sequence"/>
</dbReference>
<evidence type="ECO:0000313" key="3">
    <source>
        <dbReference type="Proteomes" id="UP000799291"/>
    </source>
</evidence>
<evidence type="ECO:0000256" key="1">
    <source>
        <dbReference type="SAM" id="MobiDB-lite"/>
    </source>
</evidence>
<proteinExistence type="predicted"/>
<keyword evidence="3" id="KW-1185">Reference proteome</keyword>
<feature type="compositionally biased region" description="Basic and acidic residues" evidence="1">
    <location>
        <begin position="65"/>
        <end position="79"/>
    </location>
</feature>
<name>A0A6G1J3X7_9PLEO</name>
<protein>
    <submittedName>
        <fullName evidence="2">Uncharacterized protein</fullName>
    </submittedName>
</protein>
<feature type="region of interest" description="Disordered" evidence="1">
    <location>
        <begin position="46"/>
        <end position="130"/>
    </location>
</feature>
<evidence type="ECO:0000313" key="2">
    <source>
        <dbReference type="EMBL" id="KAF2684913.1"/>
    </source>
</evidence>
<feature type="compositionally biased region" description="Basic residues" evidence="1">
    <location>
        <begin position="99"/>
        <end position="108"/>
    </location>
</feature>
<reference evidence="2" key="1">
    <citation type="journal article" date="2020" name="Stud. Mycol.">
        <title>101 Dothideomycetes genomes: a test case for predicting lifestyles and emergence of pathogens.</title>
        <authorList>
            <person name="Haridas S."/>
            <person name="Albert R."/>
            <person name="Binder M."/>
            <person name="Bloem J."/>
            <person name="Labutti K."/>
            <person name="Salamov A."/>
            <person name="Andreopoulos B."/>
            <person name="Baker S."/>
            <person name="Barry K."/>
            <person name="Bills G."/>
            <person name="Bluhm B."/>
            <person name="Cannon C."/>
            <person name="Castanera R."/>
            <person name="Culley D."/>
            <person name="Daum C."/>
            <person name="Ezra D."/>
            <person name="Gonzalez J."/>
            <person name="Henrissat B."/>
            <person name="Kuo A."/>
            <person name="Liang C."/>
            <person name="Lipzen A."/>
            <person name="Lutzoni F."/>
            <person name="Magnuson J."/>
            <person name="Mondo S."/>
            <person name="Nolan M."/>
            <person name="Ohm R."/>
            <person name="Pangilinan J."/>
            <person name="Park H.-J."/>
            <person name="Ramirez L."/>
            <person name="Alfaro M."/>
            <person name="Sun H."/>
            <person name="Tritt A."/>
            <person name="Yoshinaga Y."/>
            <person name="Zwiers L.-H."/>
            <person name="Turgeon B."/>
            <person name="Goodwin S."/>
            <person name="Spatafora J."/>
            <person name="Crous P."/>
            <person name="Grigoriev I."/>
        </authorList>
    </citation>
    <scope>NUCLEOTIDE SEQUENCE</scope>
    <source>
        <strain evidence="2">CBS 122367</strain>
    </source>
</reference>
<gene>
    <name evidence="2" type="ORF">K458DRAFT_28092</name>
</gene>
<sequence>MRCVHLNRQSRSPKPPVTSGAGNWALNVLSSVCRTRSFTPVLAPGRGSVPFPHRSESDSIAAKAVEGRDEGRRRGEDICRCSSTPERKKKKEVIDGEKKRKRRKKVKFQTHNTSESLRRGGTQGPQTNQIRRLDLLRRPDYCGSQNDSIKCPTRRAVYLP</sequence>
<feature type="region of interest" description="Disordered" evidence="1">
    <location>
        <begin position="1"/>
        <end position="21"/>
    </location>
</feature>
<organism evidence="2 3">
    <name type="scientific">Lentithecium fluviatile CBS 122367</name>
    <dbReference type="NCBI Taxonomy" id="1168545"/>
    <lineage>
        <taxon>Eukaryota</taxon>
        <taxon>Fungi</taxon>
        <taxon>Dikarya</taxon>
        <taxon>Ascomycota</taxon>
        <taxon>Pezizomycotina</taxon>
        <taxon>Dothideomycetes</taxon>
        <taxon>Pleosporomycetidae</taxon>
        <taxon>Pleosporales</taxon>
        <taxon>Massarineae</taxon>
        <taxon>Lentitheciaceae</taxon>
        <taxon>Lentithecium</taxon>
    </lineage>
</organism>
<dbReference type="AlphaFoldDB" id="A0A6G1J3X7"/>
<accession>A0A6G1J3X7</accession>
<dbReference type="EMBL" id="MU005580">
    <property type="protein sequence ID" value="KAF2684913.1"/>
    <property type="molecule type" value="Genomic_DNA"/>
</dbReference>